<dbReference type="EMBL" id="BMAT01001692">
    <property type="protein sequence ID" value="GFR90612.1"/>
    <property type="molecule type" value="Genomic_DNA"/>
</dbReference>
<evidence type="ECO:0000313" key="1">
    <source>
        <dbReference type="EMBL" id="GFR90612.1"/>
    </source>
</evidence>
<sequence length="132" mass="14425">MATQTSHNSLGHAQSSVFPMLPCGGNTCYSDQLGYAHWEIKWTMRGLKDQHNFLKVFPGFELPLNCPAGGQGAQDFHGPLMVHSAWARYGQGMGKQQTLLPESRRDIACPRLSVPLLRAGPPTDFMGDVQAG</sequence>
<protein>
    <submittedName>
        <fullName evidence="1">Uncharacterized protein</fullName>
    </submittedName>
</protein>
<accession>A0AAV4GXI6</accession>
<comment type="caution">
    <text evidence="1">The sequence shown here is derived from an EMBL/GenBank/DDBJ whole genome shotgun (WGS) entry which is preliminary data.</text>
</comment>
<organism evidence="1 2">
    <name type="scientific">Elysia marginata</name>
    <dbReference type="NCBI Taxonomy" id="1093978"/>
    <lineage>
        <taxon>Eukaryota</taxon>
        <taxon>Metazoa</taxon>
        <taxon>Spiralia</taxon>
        <taxon>Lophotrochozoa</taxon>
        <taxon>Mollusca</taxon>
        <taxon>Gastropoda</taxon>
        <taxon>Heterobranchia</taxon>
        <taxon>Euthyneura</taxon>
        <taxon>Panpulmonata</taxon>
        <taxon>Sacoglossa</taxon>
        <taxon>Placobranchoidea</taxon>
        <taxon>Plakobranchidae</taxon>
        <taxon>Elysia</taxon>
    </lineage>
</organism>
<dbReference type="AlphaFoldDB" id="A0AAV4GXI6"/>
<dbReference type="Proteomes" id="UP000762676">
    <property type="component" value="Unassembled WGS sequence"/>
</dbReference>
<evidence type="ECO:0000313" key="2">
    <source>
        <dbReference type="Proteomes" id="UP000762676"/>
    </source>
</evidence>
<name>A0AAV4GXI6_9GAST</name>
<reference evidence="1 2" key="1">
    <citation type="journal article" date="2021" name="Elife">
        <title>Chloroplast acquisition without the gene transfer in kleptoplastic sea slugs, Plakobranchus ocellatus.</title>
        <authorList>
            <person name="Maeda T."/>
            <person name="Takahashi S."/>
            <person name="Yoshida T."/>
            <person name="Shimamura S."/>
            <person name="Takaki Y."/>
            <person name="Nagai Y."/>
            <person name="Toyoda A."/>
            <person name="Suzuki Y."/>
            <person name="Arimoto A."/>
            <person name="Ishii H."/>
            <person name="Satoh N."/>
            <person name="Nishiyama T."/>
            <person name="Hasebe M."/>
            <person name="Maruyama T."/>
            <person name="Minagawa J."/>
            <person name="Obokata J."/>
            <person name="Shigenobu S."/>
        </authorList>
    </citation>
    <scope>NUCLEOTIDE SEQUENCE [LARGE SCALE GENOMIC DNA]</scope>
</reference>
<proteinExistence type="predicted"/>
<gene>
    <name evidence="1" type="ORF">ElyMa_000823200</name>
</gene>
<keyword evidence="2" id="KW-1185">Reference proteome</keyword>